<protein>
    <submittedName>
        <fullName evidence="1">Uncharacterized protein</fullName>
    </submittedName>
</protein>
<comment type="caution">
    <text evidence="1">The sequence shown here is derived from an EMBL/GenBank/DDBJ whole genome shotgun (WGS) entry which is preliminary data.</text>
</comment>
<accession>A0ABQ4MSW2</accession>
<gene>
    <name evidence="1" type="ORF">J15TS10_23090</name>
</gene>
<dbReference type="EMBL" id="BOSM01000003">
    <property type="protein sequence ID" value="GIP58495.1"/>
    <property type="molecule type" value="Genomic_DNA"/>
</dbReference>
<dbReference type="Proteomes" id="UP000681290">
    <property type="component" value="Unassembled WGS sequence"/>
</dbReference>
<sequence>MEAFWSVGVRDIDYARPIYDPFVAKFSPDGELLWKKDYGCL</sequence>
<keyword evidence="2" id="KW-1185">Reference proteome</keyword>
<proteinExistence type="predicted"/>
<name>A0ABQ4MSW2_9BACL</name>
<organism evidence="1 2">
    <name type="scientific">Paenibacillus woosongensis</name>
    <dbReference type="NCBI Taxonomy" id="307580"/>
    <lineage>
        <taxon>Bacteria</taxon>
        <taxon>Bacillati</taxon>
        <taxon>Bacillota</taxon>
        <taxon>Bacilli</taxon>
        <taxon>Bacillales</taxon>
        <taxon>Paenibacillaceae</taxon>
        <taxon>Paenibacillus</taxon>
    </lineage>
</organism>
<evidence type="ECO:0000313" key="1">
    <source>
        <dbReference type="EMBL" id="GIP58495.1"/>
    </source>
</evidence>
<evidence type="ECO:0000313" key="2">
    <source>
        <dbReference type="Proteomes" id="UP000681290"/>
    </source>
</evidence>
<dbReference type="RefSeq" id="WP_280530409.1">
    <property type="nucleotide sequence ID" value="NZ_BOSM01000003.1"/>
</dbReference>
<reference evidence="1 2" key="1">
    <citation type="submission" date="2021-03" db="EMBL/GenBank/DDBJ databases">
        <title>Antimicrobial resistance genes in bacteria isolated from Japanese honey, and their potential for conferring macrolide and lincosamide resistance in the American foulbrood pathogen Paenibacillus larvae.</title>
        <authorList>
            <person name="Okamoto M."/>
            <person name="Kumagai M."/>
            <person name="Kanamori H."/>
            <person name="Takamatsu D."/>
        </authorList>
    </citation>
    <scope>NUCLEOTIDE SEQUENCE [LARGE SCALE GENOMIC DNA]</scope>
    <source>
        <strain evidence="1 2">J15TS10</strain>
    </source>
</reference>